<evidence type="ECO:0000313" key="1">
    <source>
        <dbReference type="EMBL" id="KRL20003.1"/>
    </source>
</evidence>
<comment type="caution">
    <text evidence="1">The sequence shown here is derived from an EMBL/GenBank/DDBJ whole genome shotgun (WGS) entry which is preliminary data.</text>
</comment>
<accession>A0A0R1NTC8</accession>
<dbReference type="AlphaFoldDB" id="A0A0R1NTC8"/>
<dbReference type="STRING" id="1423748.FC37_GL000356"/>
<dbReference type="Proteomes" id="UP000051311">
    <property type="component" value="Unassembled WGS sequence"/>
</dbReference>
<organism evidence="1 2">
    <name type="scientific">Lactobacillus gallinarum DSM 10532 = JCM 2011</name>
    <dbReference type="NCBI Taxonomy" id="1423748"/>
    <lineage>
        <taxon>Bacteria</taxon>
        <taxon>Bacillati</taxon>
        <taxon>Bacillota</taxon>
        <taxon>Bacilli</taxon>
        <taxon>Lactobacillales</taxon>
        <taxon>Lactobacillaceae</taxon>
        <taxon>Lactobacillus</taxon>
    </lineage>
</organism>
<name>A0A0R1NTC8_9LACO</name>
<sequence>MLVKKIIKSTVFCGIGILVGKTVSEQKHKNTVKKILSADYMDDHTKIKLLQDLNDIKVNKRLPSTQIATDKLKKNIKMITTQSASLVKKLNKNSH</sequence>
<dbReference type="PATRIC" id="fig|1423748.3.peg.378"/>
<reference evidence="1 2" key="1">
    <citation type="journal article" date="2015" name="Genome Announc.">
        <title>Expanding the biotechnology potential of lactobacilli through comparative genomics of 213 strains and associated genera.</title>
        <authorList>
            <person name="Sun Z."/>
            <person name="Harris H.M."/>
            <person name="McCann A."/>
            <person name="Guo C."/>
            <person name="Argimon S."/>
            <person name="Zhang W."/>
            <person name="Yang X."/>
            <person name="Jeffery I.B."/>
            <person name="Cooney J.C."/>
            <person name="Kagawa T.F."/>
            <person name="Liu W."/>
            <person name="Song Y."/>
            <person name="Salvetti E."/>
            <person name="Wrobel A."/>
            <person name="Rasinkangas P."/>
            <person name="Parkhill J."/>
            <person name="Rea M.C."/>
            <person name="O'Sullivan O."/>
            <person name="Ritari J."/>
            <person name="Douillard F.P."/>
            <person name="Paul Ross R."/>
            <person name="Yang R."/>
            <person name="Briner A.E."/>
            <person name="Felis G.E."/>
            <person name="de Vos W.M."/>
            <person name="Barrangou R."/>
            <person name="Klaenhammer T.R."/>
            <person name="Caufield P.W."/>
            <person name="Cui Y."/>
            <person name="Zhang H."/>
            <person name="O'Toole P.W."/>
        </authorList>
    </citation>
    <scope>NUCLEOTIDE SEQUENCE [LARGE SCALE GENOMIC DNA]</scope>
    <source>
        <strain evidence="1 2">DSM 10532</strain>
    </source>
</reference>
<dbReference type="OrthoDB" id="2327902at2"/>
<gene>
    <name evidence="1" type="ORF">FC37_GL000356</name>
</gene>
<dbReference type="EMBL" id="AZEL01000078">
    <property type="protein sequence ID" value="KRL20003.1"/>
    <property type="molecule type" value="Genomic_DNA"/>
</dbReference>
<evidence type="ECO:0000313" key="2">
    <source>
        <dbReference type="Proteomes" id="UP000051311"/>
    </source>
</evidence>
<protein>
    <submittedName>
        <fullName evidence="1">Uncharacterized protein</fullName>
    </submittedName>
</protein>
<dbReference type="eggNOG" id="ENOG5030AI9">
    <property type="taxonomic scope" value="Bacteria"/>
</dbReference>
<proteinExistence type="predicted"/>